<accession>G4TZ29</accession>
<dbReference type="Gene3D" id="1.20.1280.50">
    <property type="match status" value="1"/>
</dbReference>
<comment type="caution">
    <text evidence="2">The sequence shown here is derived from an EMBL/GenBank/DDBJ whole genome shotgun (WGS) entry which is preliminary data.</text>
</comment>
<dbReference type="OrthoDB" id="2745718at2759"/>
<dbReference type="Proteomes" id="UP000007148">
    <property type="component" value="Unassembled WGS sequence"/>
</dbReference>
<feature type="domain" description="F-box" evidence="1">
    <location>
        <begin position="1"/>
        <end position="46"/>
    </location>
</feature>
<dbReference type="SMART" id="SM00256">
    <property type="entry name" value="FBOX"/>
    <property type="match status" value="1"/>
</dbReference>
<keyword evidence="3" id="KW-1185">Reference proteome</keyword>
<dbReference type="AlphaFoldDB" id="G4TZ29"/>
<dbReference type="PROSITE" id="PS50181">
    <property type="entry name" value="FBOX"/>
    <property type="match status" value="1"/>
</dbReference>
<proteinExistence type="predicted"/>
<sequence length="553" mass="62003">MSLSQLPNELLEYILSFLPPLEIAKCRQVSHLFCGIIEASVALRIHIELAIDGLVLRPQSEMNFLPQNLSVLLDKAKRLRYARDTLQPESMWTLQYPGDDGRYEASSSLPRRRFTDGVFVWSDYGSNSEWPTTIRCEELAPKSAQSMAPSSLETSITIRDLTFSAPDNLLVLLEVKENMYRVYFKTLSTGEDHPKASSPIVEDKAHVVLPNETASLHLRGKHLVQCGHLWIALDCRMGSVRIWNWQTSEVMRPNACCLDAAFISDDLVLLFVDWENPEDTRPSGIGSLGLAVFSLVNGQITYRIETPFPSLPCGVIFGGPQESQMTPSPAKLGGMFASDESLSIIVIETAGWDTWMDTMYFVLSCRALQQALDATNGSQNKEYDIYGHNIVKWDTWGRDGTRILPQNMFSHSGERSVHGARVALRGPPDRITTDWTTCRGFGYPQEVSSDVLTVLDFNPRPIIRGDPLPDDSDDWVYLSCDKPTTCTIFSVESRLVDVETALPFRAMVSRKAWQAQYTQLYSTAILRQQETTFEIMSFLPVGVDDGGEGFCRA</sequence>
<gene>
    <name evidence="2" type="ORF">PIIN_10564</name>
</gene>
<dbReference type="InterPro" id="IPR001810">
    <property type="entry name" value="F-box_dom"/>
</dbReference>
<evidence type="ECO:0000313" key="2">
    <source>
        <dbReference type="EMBL" id="CCA76572.1"/>
    </source>
</evidence>
<protein>
    <recommendedName>
        <fullName evidence="1">F-box domain-containing protein</fullName>
    </recommendedName>
</protein>
<dbReference type="Pfam" id="PF00646">
    <property type="entry name" value="F-box"/>
    <property type="match status" value="1"/>
</dbReference>
<name>G4TZ29_SERID</name>
<dbReference type="InParanoid" id="G4TZ29"/>
<evidence type="ECO:0000259" key="1">
    <source>
        <dbReference type="PROSITE" id="PS50181"/>
    </source>
</evidence>
<dbReference type="HOGENOM" id="CLU_040200_0_0_1"/>
<dbReference type="EMBL" id="CAFZ01000839">
    <property type="protein sequence ID" value="CCA76572.1"/>
    <property type="molecule type" value="Genomic_DNA"/>
</dbReference>
<reference evidence="2 3" key="1">
    <citation type="journal article" date="2011" name="PLoS Pathog.">
        <title>Endophytic Life Strategies Decoded by Genome and Transcriptome Analyses of the Mutualistic Root Symbiont Piriformospora indica.</title>
        <authorList>
            <person name="Zuccaro A."/>
            <person name="Lahrmann U."/>
            <person name="Guldener U."/>
            <person name="Langen G."/>
            <person name="Pfiffi S."/>
            <person name="Biedenkopf D."/>
            <person name="Wong P."/>
            <person name="Samans B."/>
            <person name="Grimm C."/>
            <person name="Basiewicz M."/>
            <person name="Murat C."/>
            <person name="Martin F."/>
            <person name="Kogel K.H."/>
        </authorList>
    </citation>
    <scope>NUCLEOTIDE SEQUENCE [LARGE SCALE GENOMIC DNA]</scope>
    <source>
        <strain evidence="2 3">DSM 11827</strain>
    </source>
</reference>
<dbReference type="SUPFAM" id="SSF81383">
    <property type="entry name" value="F-box domain"/>
    <property type="match status" value="1"/>
</dbReference>
<dbReference type="InterPro" id="IPR036047">
    <property type="entry name" value="F-box-like_dom_sf"/>
</dbReference>
<organism evidence="2 3">
    <name type="scientific">Serendipita indica (strain DSM 11827)</name>
    <name type="common">Root endophyte fungus</name>
    <name type="synonym">Piriformospora indica</name>
    <dbReference type="NCBI Taxonomy" id="1109443"/>
    <lineage>
        <taxon>Eukaryota</taxon>
        <taxon>Fungi</taxon>
        <taxon>Dikarya</taxon>
        <taxon>Basidiomycota</taxon>
        <taxon>Agaricomycotina</taxon>
        <taxon>Agaricomycetes</taxon>
        <taxon>Sebacinales</taxon>
        <taxon>Serendipitaceae</taxon>
        <taxon>Serendipita</taxon>
    </lineage>
</organism>
<evidence type="ECO:0000313" key="3">
    <source>
        <dbReference type="Proteomes" id="UP000007148"/>
    </source>
</evidence>
<dbReference type="CDD" id="cd09917">
    <property type="entry name" value="F-box_SF"/>
    <property type="match status" value="1"/>
</dbReference>